<dbReference type="PRINTS" id="PR00412">
    <property type="entry name" value="EPOXHYDRLASE"/>
</dbReference>
<dbReference type="GO" id="GO:0016787">
    <property type="term" value="F:hydrolase activity"/>
    <property type="evidence" value="ECO:0007669"/>
    <property type="project" value="UniProtKB-KW"/>
</dbReference>
<keyword evidence="3" id="KW-1185">Reference proteome</keyword>
<dbReference type="AlphaFoldDB" id="A0A9X3LF15"/>
<accession>A0A9X3LF15</accession>
<comment type="caution">
    <text evidence="2">The sequence shown here is derived from an EMBL/GenBank/DDBJ whole genome shotgun (WGS) entry which is preliminary data.</text>
</comment>
<dbReference type="Gene3D" id="3.40.50.1820">
    <property type="entry name" value="alpha/beta hydrolase"/>
    <property type="match status" value="1"/>
</dbReference>
<gene>
    <name evidence="2" type="ORF">M9R32_06200</name>
</gene>
<evidence type="ECO:0000259" key="1">
    <source>
        <dbReference type="Pfam" id="PF00561"/>
    </source>
</evidence>
<dbReference type="Pfam" id="PF00561">
    <property type="entry name" value="Abhydrolase_1"/>
    <property type="match status" value="1"/>
</dbReference>
<evidence type="ECO:0000313" key="2">
    <source>
        <dbReference type="EMBL" id="MCZ8536767.1"/>
    </source>
</evidence>
<dbReference type="PANTHER" id="PTHR43798">
    <property type="entry name" value="MONOACYLGLYCEROL LIPASE"/>
    <property type="match status" value="1"/>
</dbReference>
<dbReference type="InterPro" id="IPR000639">
    <property type="entry name" value="Epox_hydrolase-like"/>
</dbReference>
<dbReference type="PRINTS" id="PR00111">
    <property type="entry name" value="ABHYDROLASE"/>
</dbReference>
<dbReference type="InterPro" id="IPR029058">
    <property type="entry name" value="AB_hydrolase_fold"/>
</dbReference>
<dbReference type="EMBL" id="JAMKBJ010000004">
    <property type="protein sequence ID" value="MCZ8536767.1"/>
    <property type="molecule type" value="Genomic_DNA"/>
</dbReference>
<dbReference type="RefSeq" id="WP_269925865.1">
    <property type="nucleotide sequence ID" value="NZ_JAMKBJ010000004.1"/>
</dbReference>
<reference evidence="2" key="1">
    <citation type="submission" date="2022-05" db="EMBL/GenBank/DDBJ databases">
        <authorList>
            <person name="Colautti A."/>
            <person name="Iacumin L."/>
        </authorList>
    </citation>
    <scope>NUCLEOTIDE SEQUENCE</scope>
    <source>
        <strain evidence="2">SK 55</strain>
    </source>
</reference>
<proteinExistence type="predicted"/>
<evidence type="ECO:0000313" key="3">
    <source>
        <dbReference type="Proteomes" id="UP001152173"/>
    </source>
</evidence>
<keyword evidence="2" id="KW-0378">Hydrolase</keyword>
<dbReference type="Proteomes" id="UP001152173">
    <property type="component" value="Unassembled WGS sequence"/>
</dbReference>
<dbReference type="InterPro" id="IPR050266">
    <property type="entry name" value="AB_hydrolase_sf"/>
</dbReference>
<sequence length="266" mass="30853">MLHNKTYIVSPEAPWVTFVHGAGGSSSIWYKQIREFRKAHNVLLIDLRGHGKSARGRWKKGDSFSHIADEVKHVLDELKIKETHVIGMSLGTIVAQTMAERFPERISSLILGGAVIRLDIRTKLLLWTGRVTKRFIPYMLLYKLFAWIIMPKKRHEESRLVFVNQAKKMCQKEFIKWFSLTKLINPYLTRLQMKTNAIPTLFLMGDEDYLFMPPVEELVRRNEEFKLIKIKDSGHVCNIDQPDRFNQLSIDFISSIQKNKAITAIG</sequence>
<feature type="domain" description="AB hydrolase-1" evidence="1">
    <location>
        <begin position="14"/>
        <end position="114"/>
    </location>
</feature>
<dbReference type="InterPro" id="IPR000073">
    <property type="entry name" value="AB_hydrolase_1"/>
</dbReference>
<organism evidence="2 3">
    <name type="scientific">Paenisporosarcina quisquiliarum</name>
    <dbReference type="NCBI Taxonomy" id="365346"/>
    <lineage>
        <taxon>Bacteria</taxon>
        <taxon>Bacillati</taxon>
        <taxon>Bacillota</taxon>
        <taxon>Bacilli</taxon>
        <taxon>Bacillales</taxon>
        <taxon>Caryophanaceae</taxon>
        <taxon>Paenisporosarcina</taxon>
    </lineage>
</organism>
<protein>
    <submittedName>
        <fullName evidence="2">Alpha/beta hydrolase</fullName>
    </submittedName>
</protein>
<dbReference type="SUPFAM" id="SSF53474">
    <property type="entry name" value="alpha/beta-Hydrolases"/>
    <property type="match status" value="1"/>
</dbReference>
<name>A0A9X3LF15_9BACL</name>